<dbReference type="PANTHER" id="PTHR43575">
    <property type="entry name" value="PROTEIN ABCI7, CHLOROPLASTIC"/>
    <property type="match status" value="1"/>
</dbReference>
<dbReference type="Proteomes" id="UP000192343">
    <property type="component" value="Unassembled WGS sequence"/>
</dbReference>
<gene>
    <name evidence="2" type="ORF">B4O97_02060</name>
</gene>
<dbReference type="InterPro" id="IPR055346">
    <property type="entry name" value="Fe-S_cluster_assembly_SufBD"/>
</dbReference>
<reference evidence="2 3" key="1">
    <citation type="submission" date="2017-03" db="EMBL/GenBank/DDBJ databases">
        <title>Draft Genome sequence of Marispirochaeta sp. strain JC444.</title>
        <authorList>
            <person name="Shivani Y."/>
            <person name="Subhash Y."/>
            <person name="Sasikala C."/>
            <person name="Ramana C."/>
        </authorList>
    </citation>
    <scope>NUCLEOTIDE SEQUENCE [LARGE SCALE GENOMIC DNA]</scope>
    <source>
        <strain evidence="2 3">JC444</strain>
    </source>
</reference>
<accession>A0A1Y1S3G6</accession>
<name>A0A1Y1S3G6_9SPIO</name>
<keyword evidence="3" id="KW-1185">Reference proteome</keyword>
<feature type="domain" description="SUF system FeS cluster assembly SufBD core" evidence="1">
    <location>
        <begin position="148"/>
        <end position="366"/>
    </location>
</feature>
<dbReference type="OrthoDB" id="9768262at2"/>
<dbReference type="SUPFAM" id="SSF101960">
    <property type="entry name" value="Stabilizer of iron transporter SufD"/>
    <property type="match status" value="1"/>
</dbReference>
<dbReference type="AlphaFoldDB" id="A0A1Y1S3G6"/>
<dbReference type="Pfam" id="PF01458">
    <property type="entry name" value="SUFBD_core"/>
    <property type="match status" value="1"/>
</dbReference>
<protein>
    <recommendedName>
        <fullName evidence="1">SUF system FeS cluster assembly SufBD core domain-containing protein</fullName>
    </recommendedName>
</protein>
<evidence type="ECO:0000313" key="3">
    <source>
        <dbReference type="Proteomes" id="UP000192343"/>
    </source>
</evidence>
<evidence type="ECO:0000313" key="2">
    <source>
        <dbReference type="EMBL" id="ORC37810.1"/>
    </source>
</evidence>
<dbReference type="RefSeq" id="WP_083047834.1">
    <property type="nucleotide sequence ID" value="NZ_MWQY01000002.1"/>
</dbReference>
<proteinExistence type="predicted"/>
<dbReference type="STRING" id="1963862.B4O97_02060"/>
<dbReference type="EMBL" id="MWQY01000002">
    <property type="protein sequence ID" value="ORC37810.1"/>
    <property type="molecule type" value="Genomic_DNA"/>
</dbReference>
<sequence>MKHDRGNSLVQTTRSVHAVRKEGERRFAELEWPGPSDEMWRRTDVSGIDFESFKPDSSEVQTELPRSEGFELVTFNGGKGEQDLSGDVVSTLVSHASGSRDRVEAFHYSRINNGFTLRIPAGVHIEEPMVLRFAGGDPGTHEALFGRIMAEENSSAQVYIILEDADGSETLRTAGFHFEVGRGSRVKAAAIQDLSLNSKHFGFHSASIDRDGQFTFSEIDLGAALSVSAPVFSTLGEGAQVDITGLYAAARAQHKNLRPVQRHAEPYGSSNSLYKGALLPGGRTIFQGLIRVEPGAVRTDAYLSNKNLLLEDGARADSIPSLQILNNDVRCTHGSTTGKLNPEQVFYLQSRGFSSDEAKRLLLWSFYDDALGKLPELVAESVRERLLKHPIFSAGED</sequence>
<dbReference type="PANTHER" id="PTHR43575:SF1">
    <property type="entry name" value="PROTEIN ABCI7, CHLOROPLASTIC"/>
    <property type="match status" value="1"/>
</dbReference>
<organism evidence="2 3">
    <name type="scientific">Marispirochaeta aestuarii</name>
    <dbReference type="NCBI Taxonomy" id="1963862"/>
    <lineage>
        <taxon>Bacteria</taxon>
        <taxon>Pseudomonadati</taxon>
        <taxon>Spirochaetota</taxon>
        <taxon>Spirochaetia</taxon>
        <taxon>Spirochaetales</taxon>
        <taxon>Spirochaetaceae</taxon>
        <taxon>Marispirochaeta</taxon>
    </lineage>
</organism>
<dbReference type="GO" id="GO:0016226">
    <property type="term" value="P:iron-sulfur cluster assembly"/>
    <property type="evidence" value="ECO:0007669"/>
    <property type="project" value="InterPro"/>
</dbReference>
<evidence type="ECO:0000259" key="1">
    <source>
        <dbReference type="Pfam" id="PF01458"/>
    </source>
</evidence>
<dbReference type="InterPro" id="IPR037284">
    <property type="entry name" value="SUF_FeS_clus_asmbl_SufBD_sf"/>
</dbReference>
<comment type="caution">
    <text evidence="2">The sequence shown here is derived from an EMBL/GenBank/DDBJ whole genome shotgun (WGS) entry which is preliminary data.</text>
</comment>
<dbReference type="InterPro" id="IPR000825">
    <property type="entry name" value="SUF_FeS_clus_asmbl_SufBD_core"/>
</dbReference>